<dbReference type="EMBL" id="BASG01000003">
    <property type="protein sequence ID" value="GAD12517.1"/>
    <property type="molecule type" value="Genomic_DNA"/>
</dbReference>
<evidence type="ECO:0000313" key="1">
    <source>
        <dbReference type="EMBL" id="GAD12517.1"/>
    </source>
</evidence>
<evidence type="ECO:0000313" key="2">
    <source>
        <dbReference type="Proteomes" id="UP000016424"/>
    </source>
</evidence>
<accession>U2X227</accession>
<protein>
    <submittedName>
        <fullName evidence="1">Uncharacterized protein</fullName>
    </submittedName>
</protein>
<gene>
    <name evidence="1" type="ORF">GBL_0734</name>
</gene>
<dbReference type="Proteomes" id="UP000016424">
    <property type="component" value="Unassembled WGS sequence"/>
</dbReference>
<dbReference type="AlphaFoldDB" id="U2X227"/>
<organism evidence="1 2">
    <name type="scientific">Geobacillus kaustophilus GBlys</name>
    <dbReference type="NCBI Taxonomy" id="1337888"/>
    <lineage>
        <taxon>Bacteria</taxon>
        <taxon>Bacillati</taxon>
        <taxon>Bacillota</taxon>
        <taxon>Bacilli</taxon>
        <taxon>Bacillales</taxon>
        <taxon>Anoxybacillaceae</taxon>
        <taxon>Geobacillus</taxon>
        <taxon>Geobacillus thermoleovorans group</taxon>
    </lineage>
</organism>
<reference evidence="2" key="1">
    <citation type="journal article" date="2013" name="Genome">
        <title>Draft Genome Sequence of Geobacillus kaustophilus GBlys, a Lysogenic Strain with Bacteriophage phiOH2.</title>
        <authorList>
            <person name="Doi K."/>
            <person name="Mori K."/>
            <person name="Martono H."/>
            <person name="Nagayoshi Y."/>
            <person name="Fujino Y."/>
            <person name="Tashiro K."/>
            <person name="Kuhara S."/>
            <person name="Ohshima T."/>
        </authorList>
    </citation>
    <scope>NUCLEOTIDE SEQUENCE [LARGE SCALE GENOMIC DNA]</scope>
    <source>
        <strain evidence="2">GBlys</strain>
    </source>
</reference>
<comment type="caution">
    <text evidence="1">The sequence shown here is derived from an EMBL/GenBank/DDBJ whole genome shotgun (WGS) entry which is preliminary data.</text>
</comment>
<proteinExistence type="predicted"/>
<name>U2X227_GEOKU</name>
<sequence length="116" mass="13571">MLQGADLEDRYVYFLRRETAVTYPFSALLDGYRRLWPNRSLAAGPLDEQESQTLLYETIRQELRDEWTHPRVRQSSEVKFYYAVKRVAASDLPDGMKVALIQAYLTVMEQLQANHT</sequence>